<dbReference type="Gene3D" id="3.80.10.10">
    <property type="entry name" value="Ribonuclease Inhibitor"/>
    <property type="match status" value="1"/>
</dbReference>
<dbReference type="Proteomes" id="UP000027265">
    <property type="component" value="Unassembled WGS sequence"/>
</dbReference>
<name>A0A067Q4Z9_9AGAM</name>
<evidence type="ECO:0000313" key="1">
    <source>
        <dbReference type="EMBL" id="KDQ62049.1"/>
    </source>
</evidence>
<dbReference type="HOGENOM" id="CLU_021164_0_2_1"/>
<dbReference type="InterPro" id="IPR032675">
    <property type="entry name" value="LRR_dom_sf"/>
</dbReference>
<evidence type="ECO:0000313" key="2">
    <source>
        <dbReference type="Proteomes" id="UP000027265"/>
    </source>
</evidence>
<dbReference type="InParanoid" id="A0A067Q4Z9"/>
<protein>
    <recommendedName>
        <fullName evidence="3">F-box domain-containing protein</fullName>
    </recommendedName>
</protein>
<dbReference type="OrthoDB" id="3543113at2759"/>
<keyword evidence="2" id="KW-1185">Reference proteome</keyword>
<dbReference type="SUPFAM" id="SSF52047">
    <property type="entry name" value="RNI-like"/>
    <property type="match status" value="1"/>
</dbReference>
<accession>A0A067Q4Z9</accession>
<evidence type="ECO:0008006" key="3">
    <source>
        <dbReference type="Google" id="ProtNLM"/>
    </source>
</evidence>
<sequence length="547" mass="61832">MHYAMEIPEILTNIFENLRSVTLPAVARTCLAFREPALDLLWHSDASLGDLIRCMPPDAWKEEVVRTPGWVDGEVSVLTFARPLFPSDWPRFLHASRMRCLEVRYCTYRSGRYSEIAAQVLLDLAIYRPCSTLFPALKDLLWSNWTLTPIARLDSLPYIHIFLAPHLRKIRIFLDDPGELEAKYFIASLSHHTPKLLYVNISSISIPPLSLGATTLARLNQLQTLVISLIAPGDVVFLSSLPHLRRLELTISLPMPLEARFRRDLEVSESSRSSGHSPSTLRHLAVTGVGLDTFVAVFQIWGRCALEGIAANFPRPAEAEVFRDFFRTLSIHCSTSSLTSIKLVYKGRDAVNSERMAENFTITPELFRPLLAFTKMRRCEVSAPLSFAFDDAFVRQLAIAWPEMTHLDLAGDRGHPAISKVTLEGLAEFPHNCPNLAFLCIVLHQAAKVMSTPILCNDTPITLHLGHTPIQDPADVARFLSGLYTNIKEFAHLYRFDEADFAIDEDVDSLYDLCEGWGKVDELYDEFAKIRIEDRRRWQSSSTKPAR</sequence>
<reference evidence="2" key="1">
    <citation type="journal article" date="2014" name="Proc. Natl. Acad. Sci. U.S.A.">
        <title>Extensive sampling of basidiomycete genomes demonstrates inadequacy of the white-rot/brown-rot paradigm for wood decay fungi.</title>
        <authorList>
            <person name="Riley R."/>
            <person name="Salamov A.A."/>
            <person name="Brown D.W."/>
            <person name="Nagy L.G."/>
            <person name="Floudas D."/>
            <person name="Held B.W."/>
            <person name="Levasseur A."/>
            <person name="Lombard V."/>
            <person name="Morin E."/>
            <person name="Otillar R."/>
            <person name="Lindquist E.A."/>
            <person name="Sun H."/>
            <person name="LaButti K.M."/>
            <person name="Schmutz J."/>
            <person name="Jabbour D."/>
            <person name="Luo H."/>
            <person name="Baker S.E."/>
            <person name="Pisabarro A.G."/>
            <person name="Walton J.D."/>
            <person name="Blanchette R.A."/>
            <person name="Henrissat B."/>
            <person name="Martin F."/>
            <person name="Cullen D."/>
            <person name="Hibbett D.S."/>
            <person name="Grigoriev I.V."/>
        </authorList>
    </citation>
    <scope>NUCLEOTIDE SEQUENCE [LARGE SCALE GENOMIC DNA]</scope>
    <source>
        <strain evidence="2">MUCL 33604</strain>
    </source>
</reference>
<proteinExistence type="predicted"/>
<dbReference type="STRING" id="933084.A0A067Q4Z9"/>
<gene>
    <name evidence="1" type="ORF">JAAARDRAFT_447960</name>
</gene>
<dbReference type="AlphaFoldDB" id="A0A067Q4Z9"/>
<dbReference type="EMBL" id="KL197711">
    <property type="protein sequence ID" value="KDQ62049.1"/>
    <property type="molecule type" value="Genomic_DNA"/>
</dbReference>
<organism evidence="1 2">
    <name type="scientific">Jaapia argillacea MUCL 33604</name>
    <dbReference type="NCBI Taxonomy" id="933084"/>
    <lineage>
        <taxon>Eukaryota</taxon>
        <taxon>Fungi</taxon>
        <taxon>Dikarya</taxon>
        <taxon>Basidiomycota</taxon>
        <taxon>Agaricomycotina</taxon>
        <taxon>Agaricomycetes</taxon>
        <taxon>Agaricomycetidae</taxon>
        <taxon>Jaapiales</taxon>
        <taxon>Jaapiaceae</taxon>
        <taxon>Jaapia</taxon>
    </lineage>
</organism>